<organism evidence="2 3">
    <name type="scientific">Orchesella dallaii</name>
    <dbReference type="NCBI Taxonomy" id="48710"/>
    <lineage>
        <taxon>Eukaryota</taxon>
        <taxon>Metazoa</taxon>
        <taxon>Ecdysozoa</taxon>
        <taxon>Arthropoda</taxon>
        <taxon>Hexapoda</taxon>
        <taxon>Collembola</taxon>
        <taxon>Entomobryomorpha</taxon>
        <taxon>Entomobryoidea</taxon>
        <taxon>Orchesellidae</taxon>
        <taxon>Orchesellinae</taxon>
        <taxon>Orchesella</taxon>
    </lineage>
</organism>
<comment type="caution">
    <text evidence="2">The sequence shown here is derived from an EMBL/GenBank/DDBJ whole genome shotgun (WGS) entry which is preliminary data.</text>
</comment>
<name>A0ABP1R4C2_9HEXA</name>
<reference evidence="2 3" key="1">
    <citation type="submission" date="2024-08" db="EMBL/GenBank/DDBJ databases">
        <authorList>
            <person name="Cucini C."/>
            <person name="Frati F."/>
        </authorList>
    </citation>
    <scope>NUCLEOTIDE SEQUENCE [LARGE SCALE GENOMIC DNA]</scope>
</reference>
<dbReference type="Proteomes" id="UP001642540">
    <property type="component" value="Unassembled WGS sequence"/>
</dbReference>
<keyword evidence="3" id="KW-1185">Reference proteome</keyword>
<feature type="compositionally biased region" description="Basic and acidic residues" evidence="1">
    <location>
        <begin position="192"/>
        <end position="217"/>
    </location>
</feature>
<sequence>MPTMPTLSLVDDCIGIGIDFSVYLSVERAAAAGNVNTAKKQSLTKVANINEICSEENVEAVKNRKQKVCGDAVLPRINYNYSRIKRGIATSIGLEVEVRKSTDEYDRPIVFASSLQKRKERPDHIKKNKAQPLTFGKRKFQDYREGQIGTRKFPLAVQGNEDYKARAPSFKLIDEILGTRFQRPNTQSSKPIDSRVKGEKNEGRKDETKAIRQDDIE</sequence>
<dbReference type="EMBL" id="CAXLJM020000060">
    <property type="protein sequence ID" value="CAL8119451.1"/>
    <property type="molecule type" value="Genomic_DNA"/>
</dbReference>
<evidence type="ECO:0000313" key="3">
    <source>
        <dbReference type="Proteomes" id="UP001642540"/>
    </source>
</evidence>
<gene>
    <name evidence="2" type="ORF">ODALV1_LOCUS18556</name>
</gene>
<proteinExistence type="predicted"/>
<evidence type="ECO:0000313" key="2">
    <source>
        <dbReference type="EMBL" id="CAL8119451.1"/>
    </source>
</evidence>
<feature type="compositionally biased region" description="Polar residues" evidence="1">
    <location>
        <begin position="182"/>
        <end position="191"/>
    </location>
</feature>
<protein>
    <submittedName>
        <fullName evidence="2">Uncharacterized protein</fullName>
    </submittedName>
</protein>
<feature type="region of interest" description="Disordered" evidence="1">
    <location>
        <begin position="178"/>
        <end position="217"/>
    </location>
</feature>
<accession>A0ABP1R4C2</accession>
<evidence type="ECO:0000256" key="1">
    <source>
        <dbReference type="SAM" id="MobiDB-lite"/>
    </source>
</evidence>